<comment type="caution">
    <text evidence="2">The sequence shown here is derived from an EMBL/GenBank/DDBJ whole genome shotgun (WGS) entry which is preliminary data.</text>
</comment>
<dbReference type="EMBL" id="AUZY01009975">
    <property type="protein sequence ID" value="EQD40235.1"/>
    <property type="molecule type" value="Genomic_DNA"/>
</dbReference>
<dbReference type="PANTHER" id="PTHR11092">
    <property type="entry name" value="SUGAR NUCLEOTIDE EPIMERASE RELATED"/>
    <property type="match status" value="1"/>
</dbReference>
<name>T1AEB6_9ZZZZ</name>
<gene>
    <name evidence="2" type="ORF">B1B_15003</name>
</gene>
<sequence>MTQKVVIAGGTGFIGNHLTRLLQVHNYEVTILTTQVSAAEEHGITFVHYEPGKDPDPEIMSAISGSYSVINLAGASVGKRWSSSYKNVLFQSRVNSTYTLVTAVNASKEPPLSVINASAIGYYGDRGSENLTEESQPGTDFLSRLCVDWEDEAKKLNNFITRLITPRFGVVLGANGGAFPELYGLAVKGRGASFGN</sequence>
<accession>T1AEB6</accession>
<reference evidence="2" key="1">
    <citation type="submission" date="2013-08" db="EMBL/GenBank/DDBJ databases">
        <authorList>
            <person name="Mendez C."/>
            <person name="Richter M."/>
            <person name="Ferrer M."/>
            <person name="Sanchez J."/>
        </authorList>
    </citation>
    <scope>NUCLEOTIDE SEQUENCE</scope>
</reference>
<evidence type="ECO:0000259" key="1">
    <source>
        <dbReference type="Pfam" id="PF01370"/>
    </source>
</evidence>
<proteinExistence type="predicted"/>
<dbReference type="SUPFAM" id="SSF51735">
    <property type="entry name" value="NAD(P)-binding Rossmann-fold domains"/>
    <property type="match status" value="1"/>
</dbReference>
<dbReference type="Gene3D" id="3.40.50.720">
    <property type="entry name" value="NAD(P)-binding Rossmann-like Domain"/>
    <property type="match status" value="1"/>
</dbReference>
<organism evidence="2">
    <name type="scientific">mine drainage metagenome</name>
    <dbReference type="NCBI Taxonomy" id="410659"/>
    <lineage>
        <taxon>unclassified sequences</taxon>
        <taxon>metagenomes</taxon>
        <taxon>ecological metagenomes</taxon>
    </lineage>
</organism>
<feature type="domain" description="NAD-dependent epimerase/dehydratase" evidence="1">
    <location>
        <begin position="5"/>
        <end position="135"/>
    </location>
</feature>
<evidence type="ECO:0000313" key="2">
    <source>
        <dbReference type="EMBL" id="EQD40235.1"/>
    </source>
</evidence>
<dbReference type="Pfam" id="PF01370">
    <property type="entry name" value="Epimerase"/>
    <property type="match status" value="1"/>
</dbReference>
<dbReference type="AlphaFoldDB" id="T1AEB6"/>
<protein>
    <recommendedName>
        <fullName evidence="1">NAD-dependent epimerase/dehydratase domain-containing protein</fullName>
    </recommendedName>
</protein>
<dbReference type="InterPro" id="IPR001509">
    <property type="entry name" value="Epimerase_deHydtase"/>
</dbReference>
<reference evidence="2" key="2">
    <citation type="journal article" date="2014" name="ISME J.">
        <title>Microbial stratification in low pH oxic and suboxic macroscopic growths along an acid mine drainage.</title>
        <authorList>
            <person name="Mendez-Garcia C."/>
            <person name="Mesa V."/>
            <person name="Sprenger R.R."/>
            <person name="Richter M."/>
            <person name="Diez M.S."/>
            <person name="Solano J."/>
            <person name="Bargiela R."/>
            <person name="Golyshina O.V."/>
            <person name="Manteca A."/>
            <person name="Ramos J.L."/>
            <person name="Gallego J.R."/>
            <person name="Llorente I."/>
            <person name="Martins Dos Santos V.A."/>
            <person name="Jensen O.N."/>
            <person name="Pelaez A.I."/>
            <person name="Sanchez J."/>
            <person name="Ferrer M."/>
        </authorList>
    </citation>
    <scope>NUCLEOTIDE SEQUENCE</scope>
</reference>
<feature type="non-terminal residue" evidence="2">
    <location>
        <position position="196"/>
    </location>
</feature>
<dbReference type="PANTHER" id="PTHR11092:SF0">
    <property type="entry name" value="EPIMERASE FAMILY PROTEIN SDR39U1"/>
    <property type="match status" value="1"/>
</dbReference>
<dbReference type="InterPro" id="IPR036291">
    <property type="entry name" value="NAD(P)-bd_dom_sf"/>
</dbReference>